<comment type="subcellular location">
    <subcellularLocation>
        <location evidence="1">Cytoplasm</location>
    </subcellularLocation>
</comment>
<dbReference type="AlphaFoldDB" id="A0A1H3U2D5"/>
<dbReference type="Pfam" id="PF00067">
    <property type="entry name" value="p450"/>
    <property type="match status" value="1"/>
</dbReference>
<keyword evidence="6 9" id="KW-0560">Oxidoreductase</keyword>
<dbReference type="InterPro" id="IPR001128">
    <property type="entry name" value="Cyt_P450"/>
</dbReference>
<dbReference type="GO" id="GO:0020037">
    <property type="term" value="F:heme binding"/>
    <property type="evidence" value="ECO:0007669"/>
    <property type="project" value="InterPro"/>
</dbReference>
<dbReference type="GO" id="GO:0016705">
    <property type="term" value="F:oxidoreductase activity, acting on paired donors, with incorporation or reduction of molecular oxygen"/>
    <property type="evidence" value="ECO:0007669"/>
    <property type="project" value="InterPro"/>
</dbReference>
<gene>
    <name evidence="10" type="ORF">SAMN05216215_110211</name>
</gene>
<dbReference type="PROSITE" id="PS00086">
    <property type="entry name" value="CYTOCHROME_P450"/>
    <property type="match status" value="1"/>
</dbReference>
<dbReference type="OrthoDB" id="3807506at2"/>
<evidence type="ECO:0000256" key="7">
    <source>
        <dbReference type="ARBA" id="ARBA00023004"/>
    </source>
</evidence>
<dbReference type="RefSeq" id="WP_093278744.1">
    <property type="nucleotide sequence ID" value="NZ_FNOK01000102.1"/>
</dbReference>
<dbReference type="Gene3D" id="1.10.630.10">
    <property type="entry name" value="Cytochrome P450"/>
    <property type="match status" value="1"/>
</dbReference>
<dbReference type="InterPro" id="IPR036396">
    <property type="entry name" value="Cyt_P450_sf"/>
</dbReference>
<evidence type="ECO:0000256" key="9">
    <source>
        <dbReference type="RuleBase" id="RU000461"/>
    </source>
</evidence>
<sequence>MSASTDVRSAGEPACPVHHGYEPFRQGDPFPAYAALRAEEPVMYDERIGYWVVTRFDDVKAVFEDWEIFSSENAQAPVRERGPEAKRIMAEGGFTAYSGLSARTPPEHTRIRKVVAKAFTPRRYKALEPAIRANVTDQLQQLLNKGVNTADLVKELAYQVPTVTILTLIGADTSQVDTYKRWSDSRAAMTWGDLSDEEQVPHAHNLVEYWQECLRLVAEAHQVERDSLVGDLVRAQQDGDPISDHEIASVCYSLLFAGHETTTTLISNVLRVLLAHPQQWQQVIEDPKKIAGAIDEVLRFSPSIVAWRRKALEDTTVGGVDIPAGAGLLLVMGSANRDETKFDDPDTFDIARPNAREHLAFGFGIHYCLGNMLAKLQAKVAVEEVCRIAPGLRLVDGEAIEFGDNLSFRAPVSVPVTWED</sequence>
<evidence type="ECO:0000256" key="4">
    <source>
        <dbReference type="ARBA" id="ARBA00022617"/>
    </source>
</evidence>
<evidence type="ECO:0000256" key="5">
    <source>
        <dbReference type="ARBA" id="ARBA00022723"/>
    </source>
</evidence>
<dbReference type="SUPFAM" id="SSF48264">
    <property type="entry name" value="Cytochrome P450"/>
    <property type="match status" value="1"/>
</dbReference>
<keyword evidence="3" id="KW-0963">Cytoplasm</keyword>
<dbReference type="GO" id="GO:0004497">
    <property type="term" value="F:monooxygenase activity"/>
    <property type="evidence" value="ECO:0007669"/>
    <property type="project" value="UniProtKB-KW"/>
</dbReference>
<evidence type="ECO:0000256" key="8">
    <source>
        <dbReference type="ARBA" id="ARBA00023033"/>
    </source>
</evidence>
<reference evidence="11" key="1">
    <citation type="submission" date="2016-10" db="EMBL/GenBank/DDBJ databases">
        <authorList>
            <person name="Varghese N."/>
            <person name="Submissions S."/>
        </authorList>
    </citation>
    <scope>NUCLEOTIDE SEQUENCE [LARGE SCALE GENOMIC DNA]</scope>
    <source>
        <strain evidence="11">CGMCC 4.3530</strain>
    </source>
</reference>
<dbReference type="PRINTS" id="PR00385">
    <property type="entry name" value="P450"/>
</dbReference>
<dbReference type="Proteomes" id="UP000199529">
    <property type="component" value="Unassembled WGS sequence"/>
</dbReference>
<evidence type="ECO:0000313" key="10">
    <source>
        <dbReference type="EMBL" id="SDZ56528.1"/>
    </source>
</evidence>
<proteinExistence type="inferred from homology"/>
<keyword evidence="5 9" id="KW-0479">Metal-binding</keyword>
<keyword evidence="7 9" id="KW-0408">Iron</keyword>
<evidence type="ECO:0000256" key="2">
    <source>
        <dbReference type="ARBA" id="ARBA00010617"/>
    </source>
</evidence>
<dbReference type="GO" id="GO:0005506">
    <property type="term" value="F:iron ion binding"/>
    <property type="evidence" value="ECO:0007669"/>
    <property type="project" value="InterPro"/>
</dbReference>
<evidence type="ECO:0008006" key="12">
    <source>
        <dbReference type="Google" id="ProtNLM"/>
    </source>
</evidence>
<dbReference type="PANTHER" id="PTHR46696:SF6">
    <property type="entry name" value="P450, PUTATIVE (EUROFUNG)-RELATED"/>
    <property type="match status" value="1"/>
</dbReference>
<dbReference type="GO" id="GO:0005737">
    <property type="term" value="C:cytoplasm"/>
    <property type="evidence" value="ECO:0007669"/>
    <property type="project" value="UniProtKB-SubCell"/>
</dbReference>
<dbReference type="PANTHER" id="PTHR46696">
    <property type="entry name" value="P450, PUTATIVE (EUROFUNG)-RELATED"/>
    <property type="match status" value="1"/>
</dbReference>
<keyword evidence="8 9" id="KW-0503">Monooxygenase</keyword>
<evidence type="ECO:0000256" key="3">
    <source>
        <dbReference type="ARBA" id="ARBA00022490"/>
    </source>
</evidence>
<dbReference type="EMBL" id="FNOK01000102">
    <property type="protein sequence ID" value="SDZ56528.1"/>
    <property type="molecule type" value="Genomic_DNA"/>
</dbReference>
<accession>A0A1H3U2D5</accession>
<dbReference type="PRINTS" id="PR00359">
    <property type="entry name" value="BP450"/>
</dbReference>
<dbReference type="FunFam" id="1.10.630.10:FF:000018">
    <property type="entry name" value="Cytochrome P450 monooxygenase"/>
    <property type="match status" value="1"/>
</dbReference>
<dbReference type="CDD" id="cd11078">
    <property type="entry name" value="CYP130-like"/>
    <property type="match status" value="1"/>
</dbReference>
<dbReference type="STRING" id="418495.SAMN05216215_110211"/>
<name>A0A1H3U2D5_9PSEU</name>
<dbReference type="InterPro" id="IPR017972">
    <property type="entry name" value="Cyt_P450_CS"/>
</dbReference>
<protein>
    <recommendedName>
        <fullName evidence="12">Cytochrome P450</fullName>
    </recommendedName>
</protein>
<evidence type="ECO:0000313" key="11">
    <source>
        <dbReference type="Proteomes" id="UP000199529"/>
    </source>
</evidence>
<evidence type="ECO:0000256" key="6">
    <source>
        <dbReference type="ARBA" id="ARBA00023002"/>
    </source>
</evidence>
<keyword evidence="4 9" id="KW-0349">Heme</keyword>
<organism evidence="10 11">
    <name type="scientific">Saccharopolyspora shandongensis</name>
    <dbReference type="NCBI Taxonomy" id="418495"/>
    <lineage>
        <taxon>Bacteria</taxon>
        <taxon>Bacillati</taxon>
        <taxon>Actinomycetota</taxon>
        <taxon>Actinomycetes</taxon>
        <taxon>Pseudonocardiales</taxon>
        <taxon>Pseudonocardiaceae</taxon>
        <taxon>Saccharopolyspora</taxon>
    </lineage>
</organism>
<comment type="similarity">
    <text evidence="2 9">Belongs to the cytochrome P450 family.</text>
</comment>
<keyword evidence="11" id="KW-1185">Reference proteome</keyword>
<dbReference type="InterPro" id="IPR002397">
    <property type="entry name" value="Cyt_P450_B"/>
</dbReference>
<evidence type="ECO:0000256" key="1">
    <source>
        <dbReference type="ARBA" id="ARBA00004496"/>
    </source>
</evidence>